<gene>
    <name evidence="1" type="ORF">FL622_00870</name>
</gene>
<keyword evidence="2" id="KW-1185">Reference proteome</keyword>
<name>A0A550JKQ2_9BACT</name>
<dbReference type="RefSeq" id="WP_092052456.1">
    <property type="nucleotide sequence ID" value="NZ_FOJJ01000001.1"/>
</dbReference>
<dbReference type="OrthoDB" id="8557243at2"/>
<evidence type="ECO:0000313" key="2">
    <source>
        <dbReference type="Proteomes" id="UP000317155"/>
    </source>
</evidence>
<dbReference type="Proteomes" id="UP000317155">
    <property type="component" value="Unassembled WGS sequence"/>
</dbReference>
<sequence>MLSFIQSMFSSHSGTEKDPIAAAIEQAVEGTDPWIRGVSGYKKKLRPAAERALAYLDEQVDGMAPSLSLEPSGYSADPRLRAFFISAGALRKVLDSDPCLADYQQKQGKTPAYALLSMIKQEKTVFGAAMTGDVILHDVAQITVSFENHHFFAPSESDQATREKIKDLAFERLLHLALKRISILKTECAGKERRNALLQANVGLQQHLRRGMDDSPHIAVPVQDMAQAQLCRSLPENAREDRILDAYLEILRDVLIRPEDHLWISRESIIVDRMGIKRREVQGDASEVPLNMLSNSEGRSHAVSLVTLPR</sequence>
<dbReference type="EMBL" id="VJVV01000001">
    <property type="protein sequence ID" value="TRO83767.1"/>
    <property type="molecule type" value="Genomic_DNA"/>
</dbReference>
<proteinExistence type="predicted"/>
<accession>A0A550JKQ2</accession>
<comment type="caution">
    <text evidence="1">The sequence shown here is derived from an EMBL/GenBank/DDBJ whole genome shotgun (WGS) entry which is preliminary data.</text>
</comment>
<organism evidence="1 2">
    <name type="scientific">Trichloromonas acetexigens</name>
    <dbReference type="NCBI Taxonomy" id="38815"/>
    <lineage>
        <taxon>Bacteria</taxon>
        <taxon>Pseudomonadati</taxon>
        <taxon>Thermodesulfobacteriota</taxon>
        <taxon>Desulfuromonadia</taxon>
        <taxon>Desulfuromonadales</taxon>
        <taxon>Trichloromonadaceae</taxon>
        <taxon>Trichloromonas</taxon>
    </lineage>
</organism>
<evidence type="ECO:0000313" key="1">
    <source>
        <dbReference type="EMBL" id="TRO83767.1"/>
    </source>
</evidence>
<reference evidence="1 2" key="1">
    <citation type="submission" date="2019-07" db="EMBL/GenBank/DDBJ databases">
        <title>Insights of Desulfuromonas acetexigens electromicrobiology.</title>
        <authorList>
            <person name="Katuri K."/>
            <person name="Sapireddy V."/>
            <person name="Shaw D.R."/>
            <person name="Saikaly P."/>
        </authorList>
    </citation>
    <scope>NUCLEOTIDE SEQUENCE [LARGE SCALE GENOMIC DNA]</scope>
    <source>
        <strain evidence="1 2">2873</strain>
    </source>
</reference>
<dbReference type="AlphaFoldDB" id="A0A550JKQ2"/>
<protein>
    <submittedName>
        <fullName evidence="1">Uncharacterized protein</fullName>
    </submittedName>
</protein>